<gene>
    <name evidence="3" type="primary">PCMP-H3_0</name>
    <name evidence="3" type="ORF">A4A49_55282</name>
</gene>
<dbReference type="AlphaFoldDB" id="A0A1J6I296"/>
<comment type="caution">
    <text evidence="3">The sequence shown here is derived from an EMBL/GenBank/DDBJ whole genome shotgun (WGS) entry which is preliminary data.</text>
</comment>
<accession>A0A1J6I296</accession>
<dbReference type="PANTHER" id="PTHR47926">
    <property type="entry name" value="PENTATRICOPEPTIDE REPEAT-CONTAINING PROTEIN"/>
    <property type="match status" value="1"/>
</dbReference>
<keyword evidence="1" id="KW-0677">Repeat</keyword>
<evidence type="ECO:0000256" key="1">
    <source>
        <dbReference type="ARBA" id="ARBA00022737"/>
    </source>
</evidence>
<name>A0A1J6I296_NICAT</name>
<dbReference type="Pfam" id="PF01535">
    <property type="entry name" value="PPR"/>
    <property type="match status" value="1"/>
</dbReference>
<dbReference type="Gene3D" id="1.25.40.10">
    <property type="entry name" value="Tetratricopeptide repeat domain"/>
    <property type="match status" value="1"/>
</dbReference>
<dbReference type="PROSITE" id="PS51257">
    <property type="entry name" value="PROKAR_LIPOPROTEIN"/>
    <property type="match status" value="1"/>
</dbReference>
<organism evidence="3 4">
    <name type="scientific">Nicotiana attenuata</name>
    <name type="common">Coyote tobacco</name>
    <dbReference type="NCBI Taxonomy" id="49451"/>
    <lineage>
        <taxon>Eukaryota</taxon>
        <taxon>Viridiplantae</taxon>
        <taxon>Streptophyta</taxon>
        <taxon>Embryophyta</taxon>
        <taxon>Tracheophyta</taxon>
        <taxon>Spermatophyta</taxon>
        <taxon>Magnoliopsida</taxon>
        <taxon>eudicotyledons</taxon>
        <taxon>Gunneridae</taxon>
        <taxon>Pentapetalae</taxon>
        <taxon>asterids</taxon>
        <taxon>lamiids</taxon>
        <taxon>Solanales</taxon>
        <taxon>Solanaceae</taxon>
        <taxon>Nicotianoideae</taxon>
        <taxon>Nicotianeae</taxon>
        <taxon>Nicotiana</taxon>
    </lineage>
</organism>
<dbReference type="Gramene" id="OIS98649">
    <property type="protein sequence ID" value="OIS98649"/>
    <property type="gene ID" value="A4A49_55282"/>
</dbReference>
<dbReference type="EMBL" id="MJEQ01037191">
    <property type="protein sequence ID" value="OIS98649.1"/>
    <property type="molecule type" value="Genomic_DNA"/>
</dbReference>
<feature type="repeat" description="PPR" evidence="2">
    <location>
        <begin position="80"/>
        <end position="114"/>
    </location>
</feature>
<dbReference type="GO" id="GO:0003723">
    <property type="term" value="F:RNA binding"/>
    <property type="evidence" value="ECO:0007669"/>
    <property type="project" value="InterPro"/>
</dbReference>
<keyword evidence="4" id="KW-1185">Reference proteome</keyword>
<reference evidence="3" key="1">
    <citation type="submission" date="2016-11" db="EMBL/GenBank/DDBJ databases">
        <title>The genome of Nicotiana attenuata.</title>
        <authorList>
            <person name="Xu S."/>
            <person name="Brockmoeller T."/>
            <person name="Gaquerel E."/>
            <person name="Navarro A."/>
            <person name="Kuhl H."/>
            <person name="Gase K."/>
            <person name="Ling Z."/>
            <person name="Zhou W."/>
            <person name="Kreitzer C."/>
            <person name="Stanke M."/>
            <person name="Tang H."/>
            <person name="Lyons E."/>
            <person name="Pandey P."/>
            <person name="Pandey S.P."/>
            <person name="Timmermann B."/>
            <person name="Baldwin I.T."/>
        </authorList>
    </citation>
    <scope>NUCLEOTIDE SEQUENCE [LARGE SCALE GENOMIC DNA]</scope>
    <source>
        <strain evidence="3">UT</strain>
    </source>
</reference>
<evidence type="ECO:0000313" key="3">
    <source>
        <dbReference type="EMBL" id="OIS98649.1"/>
    </source>
</evidence>
<feature type="repeat" description="PPR" evidence="2">
    <location>
        <begin position="49"/>
        <end position="79"/>
    </location>
</feature>
<evidence type="ECO:0000313" key="4">
    <source>
        <dbReference type="Proteomes" id="UP000187609"/>
    </source>
</evidence>
<dbReference type="InterPro" id="IPR002885">
    <property type="entry name" value="PPR_rpt"/>
</dbReference>
<evidence type="ECO:0000256" key="2">
    <source>
        <dbReference type="PROSITE-ProRule" id="PRU00708"/>
    </source>
</evidence>
<sequence>MPERSLPLYTALIGSCSKSEQWNGLLFILQLMIDEGLMTDNYRKGIIKNVFVSNALIHMYANCGELESSEGLFNSMEEKDVVSWTALLSAYMNAGLVEEAERVFHWMTDNKVKPDLKL</sequence>
<dbReference type="Proteomes" id="UP000187609">
    <property type="component" value="Unassembled WGS sequence"/>
</dbReference>
<dbReference type="GO" id="GO:0009451">
    <property type="term" value="P:RNA modification"/>
    <property type="evidence" value="ECO:0007669"/>
    <property type="project" value="InterPro"/>
</dbReference>
<dbReference type="NCBIfam" id="TIGR00756">
    <property type="entry name" value="PPR"/>
    <property type="match status" value="2"/>
</dbReference>
<dbReference type="PANTHER" id="PTHR47926:SF344">
    <property type="entry name" value="OS07G0636900 PROTEIN"/>
    <property type="match status" value="1"/>
</dbReference>
<dbReference type="SMR" id="A0A1J6I296"/>
<dbReference type="InterPro" id="IPR011990">
    <property type="entry name" value="TPR-like_helical_dom_sf"/>
</dbReference>
<dbReference type="Pfam" id="PF13041">
    <property type="entry name" value="PPR_2"/>
    <property type="match status" value="1"/>
</dbReference>
<proteinExistence type="predicted"/>
<dbReference type="InterPro" id="IPR046960">
    <property type="entry name" value="PPR_At4g14850-like_plant"/>
</dbReference>
<dbReference type="PROSITE" id="PS51375">
    <property type="entry name" value="PPR"/>
    <property type="match status" value="2"/>
</dbReference>
<protein>
    <submittedName>
        <fullName evidence="3">Pentatricopeptide repeat-containing protein</fullName>
    </submittedName>
</protein>